<evidence type="ECO:0008006" key="3">
    <source>
        <dbReference type="Google" id="ProtNLM"/>
    </source>
</evidence>
<accession>A0A9P5SFQ5</accession>
<sequence length="684" mass="74729">MTSSFPGNSSSGMPHALLPAHAQLVLIPHLRDAVYAHLSRPDIIQCLRVCQSWSEAFKPYLWNRLDLSDYQLFHRFITSAVIPDDGDPATEALKQLSKDALLHKPAGLEQHIRTPHSLASTLKKQAIQTGSPLAWMEYSYYLAMPASVSNTLGANHTQSLLALLRMPHGTIRNSGLIESLQVEFHSRLSPCSIMGSPSEILMTDALTSAIPPLPVLVPGVHTMDFHQDDNAWGGKDLEVVDKGTGAMLEQLSSLSLLPASHQQSAFMSFLSQCENLVRLSLVCVGSETVADNLAFYCPLLEELELKCRRKSGLAMTTTTTTTSGGGKGAKTGSKDYNFHCSDRAIARLILSATSFAGLLHDDDLDSLAFVVHYQGGPPERQLKKFAVDNVDRFGPKSIEALVQAHPRLEALSIKNCQSVKSDHWHLLLSSLACLREADFQSEGEHDGHKSARAQTGLREWSSGIPQFIPVVQVESLVVGEETGGASGGRPLNLASLSKAQWICGATLRVLKLGISSFSYSYPHEIVPLLEQRQLAPEANGEYTWLFSHLSGLEQLQELWLSDHLLDHGHRSHTSNHQGAGSSHNEPVVGSVTFHLTLAAGLDMLAGLKRLRVLDVSDLDHQIGLLEVEWMVANWPRLSVMRGLVATVWQGHGHISGHSEKINAAARAAAAINWLSQCHPHIQLE</sequence>
<dbReference type="Gene3D" id="3.80.10.10">
    <property type="entry name" value="Ribonuclease Inhibitor"/>
    <property type="match status" value="1"/>
</dbReference>
<dbReference type="SUPFAM" id="SSF52047">
    <property type="entry name" value="RNI-like"/>
    <property type="match status" value="1"/>
</dbReference>
<gene>
    <name evidence="1" type="ORF">BG006_010510</name>
</gene>
<name>A0A9P5SFQ5_9FUNG</name>
<protein>
    <recommendedName>
        <fullName evidence="3">F-box domain-containing protein</fullName>
    </recommendedName>
</protein>
<dbReference type="AlphaFoldDB" id="A0A9P5SFQ5"/>
<evidence type="ECO:0000313" key="2">
    <source>
        <dbReference type="Proteomes" id="UP000696485"/>
    </source>
</evidence>
<keyword evidence="2" id="KW-1185">Reference proteome</keyword>
<reference evidence="1" key="1">
    <citation type="journal article" date="2020" name="Fungal Divers.">
        <title>Resolving the Mortierellaceae phylogeny through synthesis of multi-gene phylogenetics and phylogenomics.</title>
        <authorList>
            <person name="Vandepol N."/>
            <person name="Liber J."/>
            <person name="Desiro A."/>
            <person name="Na H."/>
            <person name="Kennedy M."/>
            <person name="Barry K."/>
            <person name="Grigoriev I.V."/>
            <person name="Miller A.N."/>
            <person name="O'Donnell K."/>
            <person name="Stajich J.E."/>
            <person name="Bonito G."/>
        </authorList>
    </citation>
    <scope>NUCLEOTIDE SEQUENCE</scope>
    <source>
        <strain evidence="1">NVP1</strain>
    </source>
</reference>
<dbReference type="Proteomes" id="UP000696485">
    <property type="component" value="Unassembled WGS sequence"/>
</dbReference>
<dbReference type="EMBL" id="JAAAUY010000835">
    <property type="protein sequence ID" value="KAF9326037.1"/>
    <property type="molecule type" value="Genomic_DNA"/>
</dbReference>
<evidence type="ECO:0000313" key="1">
    <source>
        <dbReference type="EMBL" id="KAF9326037.1"/>
    </source>
</evidence>
<comment type="caution">
    <text evidence="1">The sequence shown here is derived from an EMBL/GenBank/DDBJ whole genome shotgun (WGS) entry which is preliminary data.</text>
</comment>
<dbReference type="SUPFAM" id="SSF81383">
    <property type="entry name" value="F-box domain"/>
    <property type="match status" value="1"/>
</dbReference>
<organism evidence="1 2">
    <name type="scientific">Podila minutissima</name>
    <dbReference type="NCBI Taxonomy" id="64525"/>
    <lineage>
        <taxon>Eukaryota</taxon>
        <taxon>Fungi</taxon>
        <taxon>Fungi incertae sedis</taxon>
        <taxon>Mucoromycota</taxon>
        <taxon>Mortierellomycotina</taxon>
        <taxon>Mortierellomycetes</taxon>
        <taxon>Mortierellales</taxon>
        <taxon>Mortierellaceae</taxon>
        <taxon>Podila</taxon>
    </lineage>
</organism>
<proteinExistence type="predicted"/>
<dbReference type="InterPro" id="IPR036047">
    <property type="entry name" value="F-box-like_dom_sf"/>
</dbReference>
<dbReference type="InterPro" id="IPR032675">
    <property type="entry name" value="LRR_dom_sf"/>
</dbReference>